<protein>
    <submittedName>
        <fullName evidence="3">Uncharacterized protein</fullName>
    </submittedName>
</protein>
<keyword evidence="2" id="KW-0732">Signal</keyword>
<keyword evidence="4" id="KW-1185">Reference proteome</keyword>
<evidence type="ECO:0000256" key="1">
    <source>
        <dbReference type="SAM" id="MobiDB-lite"/>
    </source>
</evidence>
<evidence type="ECO:0000313" key="4">
    <source>
        <dbReference type="Proteomes" id="UP001163046"/>
    </source>
</evidence>
<reference evidence="3" key="1">
    <citation type="submission" date="2023-01" db="EMBL/GenBank/DDBJ databases">
        <title>Genome assembly of the deep-sea coral Lophelia pertusa.</title>
        <authorList>
            <person name="Herrera S."/>
            <person name="Cordes E."/>
        </authorList>
    </citation>
    <scope>NUCLEOTIDE SEQUENCE</scope>
    <source>
        <strain evidence="3">USNM1676648</strain>
        <tissue evidence="3">Polyp</tissue>
    </source>
</reference>
<dbReference type="EMBL" id="MU826419">
    <property type="protein sequence ID" value="KAJ7376036.1"/>
    <property type="molecule type" value="Genomic_DNA"/>
</dbReference>
<feature type="compositionally biased region" description="Basic and acidic residues" evidence="1">
    <location>
        <begin position="108"/>
        <end position="129"/>
    </location>
</feature>
<dbReference type="AlphaFoldDB" id="A0A9W9Z6D0"/>
<dbReference type="Proteomes" id="UP001163046">
    <property type="component" value="Unassembled WGS sequence"/>
</dbReference>
<organism evidence="3 4">
    <name type="scientific">Desmophyllum pertusum</name>
    <dbReference type="NCBI Taxonomy" id="174260"/>
    <lineage>
        <taxon>Eukaryota</taxon>
        <taxon>Metazoa</taxon>
        <taxon>Cnidaria</taxon>
        <taxon>Anthozoa</taxon>
        <taxon>Hexacorallia</taxon>
        <taxon>Scleractinia</taxon>
        <taxon>Caryophylliina</taxon>
        <taxon>Caryophylliidae</taxon>
        <taxon>Desmophyllum</taxon>
    </lineage>
</organism>
<evidence type="ECO:0000256" key="2">
    <source>
        <dbReference type="SAM" id="SignalP"/>
    </source>
</evidence>
<feature type="compositionally biased region" description="Basic residues" evidence="1">
    <location>
        <begin position="144"/>
        <end position="162"/>
    </location>
</feature>
<evidence type="ECO:0000313" key="3">
    <source>
        <dbReference type="EMBL" id="KAJ7376036.1"/>
    </source>
</evidence>
<proteinExistence type="predicted"/>
<accession>A0A9W9Z6D0</accession>
<feature type="signal peptide" evidence="2">
    <location>
        <begin position="1"/>
        <end position="21"/>
    </location>
</feature>
<comment type="caution">
    <text evidence="3">The sequence shown here is derived from an EMBL/GenBank/DDBJ whole genome shotgun (WGS) entry which is preliminary data.</text>
</comment>
<feature type="compositionally biased region" description="Polar residues" evidence="1">
    <location>
        <begin position="83"/>
        <end position="95"/>
    </location>
</feature>
<feature type="region of interest" description="Disordered" evidence="1">
    <location>
        <begin position="76"/>
        <end position="162"/>
    </location>
</feature>
<feature type="chain" id="PRO_5040964291" evidence="2">
    <location>
        <begin position="22"/>
        <end position="162"/>
    </location>
</feature>
<gene>
    <name evidence="3" type="ORF">OS493_037320</name>
</gene>
<name>A0A9W9Z6D0_9CNID</name>
<sequence length="162" mass="18136">MKTSFITTCFLLMALVMLANARPRFQRRIARMQRIINVMEETPNLATLSAGVTGSKESQTEELTTDRVLAMLLLRASERKPTPSGSELTSPSGVPSLNGKEPLTPEPSTRESDEEGLKGNTRVRREPQRCHPGWPFCLTQASSLRRRKHGLARKGQHKRRGN</sequence>